<feature type="domain" description="Protein kinase" evidence="8">
    <location>
        <begin position="182"/>
        <end position="412"/>
    </location>
</feature>
<comment type="caution">
    <text evidence="9">The sequence shown here is derived from an EMBL/GenBank/DDBJ whole genome shotgun (WGS) entry which is preliminary data.</text>
</comment>
<dbReference type="InterPro" id="IPR050339">
    <property type="entry name" value="CC_SR_Kinase"/>
</dbReference>
<dbReference type="Proteomes" id="UP001230188">
    <property type="component" value="Unassembled WGS sequence"/>
</dbReference>
<name>A0AAD7U662_9STRA</name>
<dbReference type="GO" id="GO:0017148">
    <property type="term" value="P:negative regulation of translation"/>
    <property type="evidence" value="ECO:0007669"/>
    <property type="project" value="UniProtKB-KW"/>
</dbReference>
<keyword evidence="2" id="KW-0723">Serine/threonine-protein kinase</keyword>
<keyword evidence="4" id="KW-0547">Nucleotide-binding</keyword>
<dbReference type="Pfam" id="PF13847">
    <property type="entry name" value="Methyltransf_31"/>
    <property type="match status" value="1"/>
</dbReference>
<accession>A0AAD7U662</accession>
<proteinExistence type="predicted"/>
<dbReference type="InterPro" id="IPR029063">
    <property type="entry name" value="SAM-dependent_MTases_sf"/>
</dbReference>
<keyword evidence="5" id="KW-0418">Kinase</keyword>
<keyword evidence="3" id="KW-0808">Transferase</keyword>
<sequence>MGRIRDAVVALARREFEARPVERSVAPSSPSPPELIAEALGALAERGAVGPGKRVVDLGCGDGRWLAAARSFGCQGVGVDLDAAAVEAARHDLEARGLDGIQLRVQDLFQADLNSFDVVIAYLFRDGCRRLQAKLQAELPPGASVVCHHVSLREPAKPAAQTWAAPSLRREEPRCPRLERDFHVGEVCGRGAFAEVVRATHRVDGRVYAIKIVRDGCAREARVLAALEPHPNIVRYYGAWREPKVLCVQLEFAGPSLRALLDRGGSVLPQEIALAVAAGLRHVHAAGLAHSDLAPANLLKGHHWLICDFGLAQRADAFEPTDDGHPHYIAPRREKDPTKADIFSLGVILFELLAPLPTAMERACVLGDPPYAVPGGCDTNLAALVADMTSLDPDHRPTAASLVTALSSAAAL</sequence>
<reference evidence="9" key="1">
    <citation type="submission" date="2023-01" db="EMBL/GenBank/DDBJ databases">
        <title>Metagenome sequencing of chrysophaentin producing Chrysophaeum taylorii.</title>
        <authorList>
            <person name="Davison J."/>
            <person name="Bewley C."/>
        </authorList>
    </citation>
    <scope>NUCLEOTIDE SEQUENCE</scope>
    <source>
        <strain evidence="9">NIES-1699</strain>
    </source>
</reference>
<dbReference type="PROSITE" id="PS50011">
    <property type="entry name" value="PROTEIN_KINASE_DOM"/>
    <property type="match status" value="1"/>
</dbReference>
<dbReference type="SUPFAM" id="SSF56112">
    <property type="entry name" value="Protein kinase-like (PK-like)"/>
    <property type="match status" value="1"/>
</dbReference>
<evidence type="ECO:0000256" key="1">
    <source>
        <dbReference type="ARBA" id="ARBA00012513"/>
    </source>
</evidence>
<dbReference type="InterPro" id="IPR025714">
    <property type="entry name" value="Methyltranfer_dom"/>
</dbReference>
<evidence type="ECO:0000256" key="5">
    <source>
        <dbReference type="ARBA" id="ARBA00022777"/>
    </source>
</evidence>
<dbReference type="PANTHER" id="PTHR11042:SF160">
    <property type="entry name" value="EUKARYOTIC TRANSLATION INITIATION FACTOR 2-ALPHA KINASE 1"/>
    <property type="match status" value="1"/>
</dbReference>
<evidence type="ECO:0000256" key="4">
    <source>
        <dbReference type="ARBA" id="ARBA00022741"/>
    </source>
</evidence>
<dbReference type="Pfam" id="PF00069">
    <property type="entry name" value="Pkinase"/>
    <property type="match status" value="1"/>
</dbReference>
<dbReference type="InterPro" id="IPR000719">
    <property type="entry name" value="Prot_kinase_dom"/>
</dbReference>
<dbReference type="Gene3D" id="1.10.510.10">
    <property type="entry name" value="Transferase(Phosphotransferase) domain 1"/>
    <property type="match status" value="1"/>
</dbReference>
<dbReference type="GO" id="GO:0004694">
    <property type="term" value="F:eukaryotic translation initiation factor 2alpha kinase activity"/>
    <property type="evidence" value="ECO:0007669"/>
    <property type="project" value="TreeGrafter"/>
</dbReference>
<dbReference type="Gene3D" id="3.30.200.20">
    <property type="entry name" value="Phosphorylase Kinase, domain 1"/>
    <property type="match status" value="1"/>
</dbReference>
<evidence type="ECO:0000313" key="10">
    <source>
        <dbReference type="Proteomes" id="UP001230188"/>
    </source>
</evidence>
<dbReference type="EMBL" id="JAQMWT010000671">
    <property type="protein sequence ID" value="KAJ8598479.1"/>
    <property type="molecule type" value="Genomic_DNA"/>
</dbReference>
<evidence type="ECO:0000256" key="3">
    <source>
        <dbReference type="ARBA" id="ARBA00022679"/>
    </source>
</evidence>
<evidence type="ECO:0000256" key="2">
    <source>
        <dbReference type="ARBA" id="ARBA00022527"/>
    </source>
</evidence>
<keyword evidence="10" id="KW-1185">Reference proteome</keyword>
<dbReference type="CDD" id="cd02440">
    <property type="entry name" value="AdoMet_MTases"/>
    <property type="match status" value="1"/>
</dbReference>
<evidence type="ECO:0000313" key="9">
    <source>
        <dbReference type="EMBL" id="KAJ8598479.1"/>
    </source>
</evidence>
<dbReference type="InterPro" id="IPR011009">
    <property type="entry name" value="Kinase-like_dom_sf"/>
</dbReference>
<evidence type="ECO:0000256" key="6">
    <source>
        <dbReference type="ARBA" id="ARBA00022840"/>
    </source>
</evidence>
<evidence type="ECO:0000259" key="8">
    <source>
        <dbReference type="PROSITE" id="PS50011"/>
    </source>
</evidence>
<dbReference type="Gene3D" id="3.40.50.150">
    <property type="entry name" value="Vaccinia Virus protein VP39"/>
    <property type="match status" value="1"/>
</dbReference>
<dbReference type="SUPFAM" id="SSF53335">
    <property type="entry name" value="S-adenosyl-L-methionine-dependent methyltransferases"/>
    <property type="match status" value="1"/>
</dbReference>
<organism evidence="9 10">
    <name type="scientific">Chrysophaeum taylorii</name>
    <dbReference type="NCBI Taxonomy" id="2483200"/>
    <lineage>
        <taxon>Eukaryota</taxon>
        <taxon>Sar</taxon>
        <taxon>Stramenopiles</taxon>
        <taxon>Ochrophyta</taxon>
        <taxon>Pelagophyceae</taxon>
        <taxon>Pelagomonadales</taxon>
        <taxon>Pelagomonadaceae</taxon>
        <taxon>Chrysophaeum</taxon>
    </lineage>
</organism>
<dbReference type="GO" id="GO:0005634">
    <property type="term" value="C:nucleus"/>
    <property type="evidence" value="ECO:0007669"/>
    <property type="project" value="TreeGrafter"/>
</dbReference>
<keyword evidence="7" id="KW-0652">Protein synthesis inhibitor</keyword>
<evidence type="ECO:0000256" key="7">
    <source>
        <dbReference type="ARBA" id="ARBA00023193"/>
    </source>
</evidence>
<dbReference type="GO" id="GO:0005737">
    <property type="term" value="C:cytoplasm"/>
    <property type="evidence" value="ECO:0007669"/>
    <property type="project" value="TreeGrafter"/>
</dbReference>
<dbReference type="PANTHER" id="PTHR11042">
    <property type="entry name" value="EUKARYOTIC TRANSLATION INITIATION FACTOR 2-ALPHA KINASE EIF2-ALPHA KINASE -RELATED"/>
    <property type="match status" value="1"/>
</dbReference>
<dbReference type="EC" id="2.7.11.1" evidence="1"/>
<dbReference type="AlphaFoldDB" id="A0AAD7U662"/>
<dbReference type="GO" id="GO:0005524">
    <property type="term" value="F:ATP binding"/>
    <property type="evidence" value="ECO:0007669"/>
    <property type="project" value="UniProtKB-KW"/>
</dbReference>
<keyword evidence="6" id="KW-0067">ATP-binding</keyword>
<gene>
    <name evidence="9" type="ORF">CTAYLR_001328</name>
</gene>
<protein>
    <recommendedName>
        <fullName evidence="1">non-specific serine/threonine protein kinase</fullName>
        <ecNumber evidence="1">2.7.11.1</ecNumber>
    </recommendedName>
</protein>